<keyword evidence="3" id="KW-0812">Transmembrane</keyword>
<evidence type="ECO:0000259" key="4">
    <source>
        <dbReference type="Pfam" id="PF23557"/>
    </source>
</evidence>
<name>A0A674DUN8_SALTR</name>
<dbReference type="Proteomes" id="UP000472277">
    <property type="component" value="Chromosome 36"/>
</dbReference>
<dbReference type="PANTHER" id="PTHR13986:SF3">
    <property type="entry name" value="CARTILAGE-ASSOCIATED PROTEIN"/>
    <property type="match status" value="1"/>
</dbReference>
<dbReference type="Ensembl" id="ENSSTUT00000106788.1">
    <property type="protein sequence ID" value="ENSSTUP00000099503.1"/>
    <property type="gene ID" value="ENSSTUG00000044609.1"/>
</dbReference>
<dbReference type="GO" id="GO:0030199">
    <property type="term" value="P:collagen fibril organization"/>
    <property type="evidence" value="ECO:0007669"/>
    <property type="project" value="TreeGrafter"/>
</dbReference>
<reference evidence="5" key="2">
    <citation type="submission" date="2025-09" db="UniProtKB">
        <authorList>
            <consortium name="Ensembl"/>
        </authorList>
    </citation>
    <scope>IDENTIFICATION</scope>
</reference>
<keyword evidence="6" id="KW-1185">Reference proteome</keyword>
<dbReference type="InterPro" id="IPR056585">
    <property type="entry name" value="Leprecan_dom"/>
</dbReference>
<dbReference type="PANTHER" id="PTHR13986">
    <property type="entry name" value="PROTEIN LYSINE HYDROXYLATION COMPLEX COMPONENT"/>
    <property type="match status" value="1"/>
</dbReference>
<evidence type="ECO:0000256" key="1">
    <source>
        <dbReference type="ARBA" id="ARBA00022729"/>
    </source>
</evidence>
<evidence type="ECO:0000313" key="6">
    <source>
        <dbReference type="Proteomes" id="UP000472277"/>
    </source>
</evidence>
<dbReference type="GeneTree" id="ENSGT00940000153814"/>
<feature type="domain" description="Leprecan-like alpha-helical" evidence="4">
    <location>
        <begin position="133"/>
        <end position="232"/>
    </location>
</feature>
<keyword evidence="3" id="KW-0472">Membrane</keyword>
<reference evidence="5" key="1">
    <citation type="submission" date="2025-08" db="UniProtKB">
        <authorList>
            <consortium name="Ensembl"/>
        </authorList>
    </citation>
    <scope>IDENTIFICATION</scope>
</reference>
<dbReference type="InterPro" id="IPR052284">
    <property type="entry name" value="Collagen_mod_leprecan"/>
</dbReference>
<evidence type="ECO:0000256" key="3">
    <source>
        <dbReference type="SAM" id="Phobius"/>
    </source>
</evidence>
<evidence type="ECO:0000313" key="5">
    <source>
        <dbReference type="Ensembl" id="ENSSTUP00000099503.1"/>
    </source>
</evidence>
<keyword evidence="2" id="KW-0325">Glycoprotein</keyword>
<sequence>GCVLYYCTGLQPLFCVCVCVCLHVCVFVLVCLSASVSPLSSCLLLLSSLPLLLASPLSSCLLLSPPVSSSLLLSPPLSSWLLLSPPVSALLLSPLVSSSLLLSPPLSSWLLLSPPGSSCLLLSPPVSSSLLSDNLAKAVSAAHSFLLKHPDDEMMQRNMAYYRTLPGAEEHDLETKSYEMLFVRAVLAYNGDNYCTSLSDMEPALRDFFKVYDECLAASGGAREVRDFKYHQVLERKKFVASMYHYLLQTDAALASPVNDLQNAVPCVASCMLFDPSDEVMKNNVVYYQYHRDKYGLSDEDFLPRSDCSLCYRTATIRHLYN</sequence>
<protein>
    <submittedName>
        <fullName evidence="5">Cartilage associated protein</fullName>
    </submittedName>
</protein>
<proteinExistence type="predicted"/>
<dbReference type="Pfam" id="PF23557">
    <property type="entry name" value="TPR_leprecan"/>
    <property type="match status" value="2"/>
</dbReference>
<keyword evidence="3" id="KW-1133">Transmembrane helix</keyword>
<dbReference type="GO" id="GO:0005783">
    <property type="term" value="C:endoplasmic reticulum"/>
    <property type="evidence" value="ECO:0007669"/>
    <property type="project" value="TreeGrafter"/>
</dbReference>
<dbReference type="AlphaFoldDB" id="A0A674DUN8"/>
<dbReference type="GO" id="GO:0005518">
    <property type="term" value="F:collagen binding"/>
    <property type="evidence" value="ECO:0007669"/>
    <property type="project" value="TreeGrafter"/>
</dbReference>
<feature type="transmembrane region" description="Helical" evidence="3">
    <location>
        <begin position="13"/>
        <end position="36"/>
    </location>
</feature>
<organism evidence="5 6">
    <name type="scientific">Salmo trutta</name>
    <name type="common">Brown trout</name>
    <dbReference type="NCBI Taxonomy" id="8032"/>
    <lineage>
        <taxon>Eukaryota</taxon>
        <taxon>Metazoa</taxon>
        <taxon>Chordata</taxon>
        <taxon>Craniata</taxon>
        <taxon>Vertebrata</taxon>
        <taxon>Euteleostomi</taxon>
        <taxon>Actinopterygii</taxon>
        <taxon>Neopterygii</taxon>
        <taxon>Teleostei</taxon>
        <taxon>Protacanthopterygii</taxon>
        <taxon>Salmoniformes</taxon>
        <taxon>Salmonidae</taxon>
        <taxon>Salmoninae</taxon>
        <taxon>Salmo</taxon>
    </lineage>
</organism>
<keyword evidence="1" id="KW-0732">Signal</keyword>
<accession>A0A674DUN8</accession>
<evidence type="ECO:0000256" key="2">
    <source>
        <dbReference type="ARBA" id="ARBA00023180"/>
    </source>
</evidence>
<feature type="domain" description="Leprecan-like alpha-helical" evidence="4">
    <location>
        <begin position="237"/>
        <end position="292"/>
    </location>
</feature>
<dbReference type="InParanoid" id="A0A674DUN8"/>